<organism evidence="5 6">
    <name type="scientific">Pseudolabrys taiwanensis</name>
    <dbReference type="NCBI Taxonomy" id="331696"/>
    <lineage>
        <taxon>Bacteria</taxon>
        <taxon>Pseudomonadati</taxon>
        <taxon>Pseudomonadota</taxon>
        <taxon>Alphaproteobacteria</taxon>
        <taxon>Hyphomicrobiales</taxon>
        <taxon>Xanthobacteraceae</taxon>
        <taxon>Pseudolabrys</taxon>
    </lineage>
</organism>
<proteinExistence type="predicted"/>
<dbReference type="InterPro" id="IPR050206">
    <property type="entry name" value="FtsK/SpoIIIE/SftA"/>
</dbReference>
<dbReference type="InterPro" id="IPR027417">
    <property type="entry name" value="P-loop_NTPase"/>
</dbReference>
<keyword evidence="2 3" id="KW-0067">ATP-binding</keyword>
<dbReference type="Gene3D" id="3.40.50.300">
    <property type="entry name" value="P-loop containing nucleotide triphosphate hydrolases"/>
    <property type="match status" value="1"/>
</dbReference>
<dbReference type="PANTHER" id="PTHR22683:SF41">
    <property type="entry name" value="DNA TRANSLOCASE FTSK"/>
    <property type="match status" value="1"/>
</dbReference>
<dbReference type="KEGG" id="ptaw:DW352_02685"/>
<evidence type="ECO:0000313" key="6">
    <source>
        <dbReference type="Proteomes" id="UP000254889"/>
    </source>
</evidence>
<evidence type="ECO:0000256" key="3">
    <source>
        <dbReference type="PROSITE-ProRule" id="PRU00289"/>
    </source>
</evidence>
<keyword evidence="1 3" id="KW-0547">Nucleotide-binding</keyword>
<dbReference type="Pfam" id="PF01580">
    <property type="entry name" value="FtsK_SpoIIIE"/>
    <property type="match status" value="1"/>
</dbReference>
<dbReference type="EMBL" id="CP031417">
    <property type="protein sequence ID" value="AXK79518.1"/>
    <property type="molecule type" value="Genomic_DNA"/>
</dbReference>
<gene>
    <name evidence="5" type="ORF">DW352_02685</name>
</gene>
<dbReference type="GO" id="GO:0003677">
    <property type="term" value="F:DNA binding"/>
    <property type="evidence" value="ECO:0007669"/>
    <property type="project" value="InterPro"/>
</dbReference>
<keyword evidence="6" id="KW-1185">Reference proteome</keyword>
<evidence type="ECO:0000313" key="5">
    <source>
        <dbReference type="EMBL" id="AXK79518.1"/>
    </source>
</evidence>
<sequence>MTAITLGTDIFTGEVVQQPLSRFTHMLVAGSTGFGKSVFLLQLISQMVRHPDIDAVHLVDLKEGVEFNAFEHHPNVTIAWELEDLAILIGRLADTVRERQQHLRKQRQRRWSGPRTVLVIDEYSEIQWRAADKATRMQLLDTLNRLAAGSRSAGLILIAATQKPTVDAMDSAFSANLPTRVCFKVASNLVAAMVLGTLDDLRREPGLDPATLRRGWCVMRDGLTGEARYLQPHVAPEAEETRA</sequence>
<dbReference type="SUPFAM" id="SSF52540">
    <property type="entry name" value="P-loop containing nucleoside triphosphate hydrolases"/>
    <property type="match status" value="1"/>
</dbReference>
<dbReference type="InterPro" id="IPR002543">
    <property type="entry name" value="FtsK_dom"/>
</dbReference>
<evidence type="ECO:0000256" key="2">
    <source>
        <dbReference type="ARBA" id="ARBA00022840"/>
    </source>
</evidence>
<accession>A0A345ZRH1</accession>
<feature type="binding site" evidence="3">
    <location>
        <begin position="30"/>
        <end position="37"/>
    </location>
    <ligand>
        <name>ATP</name>
        <dbReference type="ChEBI" id="CHEBI:30616"/>
    </ligand>
</feature>
<dbReference type="PROSITE" id="PS50901">
    <property type="entry name" value="FTSK"/>
    <property type="match status" value="1"/>
</dbReference>
<name>A0A345ZRH1_9HYPH</name>
<dbReference type="Proteomes" id="UP000254889">
    <property type="component" value="Chromosome"/>
</dbReference>
<feature type="domain" description="FtsK" evidence="4">
    <location>
        <begin position="13"/>
        <end position="192"/>
    </location>
</feature>
<dbReference type="PANTHER" id="PTHR22683">
    <property type="entry name" value="SPORULATION PROTEIN RELATED"/>
    <property type="match status" value="1"/>
</dbReference>
<dbReference type="RefSeq" id="WP_115688288.1">
    <property type="nucleotide sequence ID" value="NZ_CP031417.1"/>
</dbReference>
<reference evidence="5 6" key="1">
    <citation type="submission" date="2018-07" db="EMBL/GenBank/DDBJ databases">
        <authorList>
            <person name="Quirk P.G."/>
            <person name="Krulwich T.A."/>
        </authorList>
    </citation>
    <scope>NUCLEOTIDE SEQUENCE [LARGE SCALE GENOMIC DNA]</scope>
    <source>
        <strain evidence="5 6">CC-BB4</strain>
    </source>
</reference>
<evidence type="ECO:0000256" key="1">
    <source>
        <dbReference type="ARBA" id="ARBA00022741"/>
    </source>
</evidence>
<dbReference type="GO" id="GO:0005524">
    <property type="term" value="F:ATP binding"/>
    <property type="evidence" value="ECO:0007669"/>
    <property type="project" value="UniProtKB-UniRule"/>
</dbReference>
<protein>
    <submittedName>
        <fullName evidence="5">AAA family ATPase</fullName>
    </submittedName>
</protein>
<evidence type="ECO:0000259" key="4">
    <source>
        <dbReference type="PROSITE" id="PS50901"/>
    </source>
</evidence>
<dbReference type="AlphaFoldDB" id="A0A345ZRH1"/>
<dbReference type="OrthoDB" id="8451223at2"/>